<evidence type="ECO:0000313" key="4">
    <source>
        <dbReference type="EMBL" id="KAK4497426.1"/>
    </source>
</evidence>
<dbReference type="Proteomes" id="UP001305779">
    <property type="component" value="Unassembled WGS sequence"/>
</dbReference>
<organism evidence="4 5">
    <name type="scientific">Zasmidium cellare</name>
    <name type="common">Wine cellar mold</name>
    <name type="synonym">Racodium cellare</name>
    <dbReference type="NCBI Taxonomy" id="395010"/>
    <lineage>
        <taxon>Eukaryota</taxon>
        <taxon>Fungi</taxon>
        <taxon>Dikarya</taxon>
        <taxon>Ascomycota</taxon>
        <taxon>Pezizomycotina</taxon>
        <taxon>Dothideomycetes</taxon>
        <taxon>Dothideomycetidae</taxon>
        <taxon>Mycosphaerellales</taxon>
        <taxon>Mycosphaerellaceae</taxon>
        <taxon>Zasmidium</taxon>
    </lineage>
</organism>
<keyword evidence="5" id="KW-1185">Reference proteome</keyword>
<gene>
    <name evidence="4" type="ORF">PRZ48_011877</name>
</gene>
<keyword evidence="2" id="KW-0732">Signal</keyword>
<evidence type="ECO:0000313" key="5">
    <source>
        <dbReference type="Proteomes" id="UP001305779"/>
    </source>
</evidence>
<protein>
    <recommendedName>
        <fullName evidence="1">Phosphatidylglycerol/phosphatidylinositol transfer protein</fullName>
    </recommendedName>
</protein>
<evidence type="ECO:0000256" key="2">
    <source>
        <dbReference type="SAM" id="SignalP"/>
    </source>
</evidence>
<feature type="chain" id="PRO_5045907920" description="Phosphatidylglycerol/phosphatidylinositol transfer protein" evidence="2">
    <location>
        <begin position="22"/>
        <end position="190"/>
    </location>
</feature>
<comment type="caution">
    <text evidence="4">The sequence shown here is derived from an EMBL/GenBank/DDBJ whole genome shotgun (WGS) entry which is preliminary data.</text>
</comment>
<feature type="domain" description="MD-2-related lipid-recognition" evidence="3">
    <location>
        <begin position="53"/>
        <end position="181"/>
    </location>
</feature>
<dbReference type="SMART" id="SM00737">
    <property type="entry name" value="ML"/>
    <property type="match status" value="1"/>
</dbReference>
<dbReference type="InterPro" id="IPR014756">
    <property type="entry name" value="Ig_E-set"/>
</dbReference>
<dbReference type="SUPFAM" id="SSF81296">
    <property type="entry name" value="E set domains"/>
    <property type="match status" value="1"/>
</dbReference>
<accession>A0ABR0E889</accession>
<dbReference type="EMBL" id="JAXOVC010000009">
    <property type="protein sequence ID" value="KAK4497426.1"/>
    <property type="molecule type" value="Genomic_DNA"/>
</dbReference>
<evidence type="ECO:0000256" key="1">
    <source>
        <dbReference type="ARBA" id="ARBA00016056"/>
    </source>
</evidence>
<sequence length="190" mass="20946">MMLHWILLAVALILAVPSSQAQPSGQKPLSSIQEDFRAELEDAQKSIPGNSTFKQCSLDFTNDILDINWVTLIPKKAHIGHGIQLMVNGTLTEDVSKNATIRVHLAKKGSRFNPLEIKWKFCDPLEEVMQEDGPRCPPKKGGVEITGHAFVWWVSAGDVIETTIEALTPTNTTIACLYGEVDVVRQGEPD</sequence>
<name>A0ABR0E889_ZASCE</name>
<evidence type="ECO:0000259" key="3">
    <source>
        <dbReference type="SMART" id="SM00737"/>
    </source>
</evidence>
<reference evidence="4 5" key="1">
    <citation type="journal article" date="2023" name="G3 (Bethesda)">
        <title>A chromosome-level genome assembly of Zasmidium syzygii isolated from banana leaves.</title>
        <authorList>
            <person name="van Westerhoven A.C."/>
            <person name="Mehrabi R."/>
            <person name="Talebi R."/>
            <person name="Steentjes M.B.F."/>
            <person name="Corcolon B."/>
            <person name="Chong P.A."/>
            <person name="Kema G.H.J."/>
            <person name="Seidl M.F."/>
        </authorList>
    </citation>
    <scope>NUCLEOTIDE SEQUENCE [LARGE SCALE GENOMIC DNA]</scope>
    <source>
        <strain evidence="4 5">P124</strain>
    </source>
</reference>
<proteinExistence type="predicted"/>
<dbReference type="InterPro" id="IPR003172">
    <property type="entry name" value="ML_dom"/>
</dbReference>
<feature type="signal peptide" evidence="2">
    <location>
        <begin position="1"/>
        <end position="21"/>
    </location>
</feature>